<evidence type="ECO:0000313" key="2">
    <source>
        <dbReference type="Proteomes" id="UP000001425"/>
    </source>
</evidence>
<protein>
    <submittedName>
        <fullName evidence="1">Uncharacterized protein</fullName>
    </submittedName>
</protein>
<dbReference type="EnsemblBacteria" id="BAD01928">
    <property type="protein sequence ID" value="BAD01928"/>
    <property type="gene ID" value="BAD01928"/>
</dbReference>
<gene>
    <name evidence="1" type="ordered locus">slr7026</name>
</gene>
<proteinExistence type="predicted"/>
<dbReference type="InParanoid" id="Q6ZEH2"/>
<dbReference type="KEGG" id="syn:slr7026"/>
<sequence length="125" mass="14702">MLKMNSPTFFEKGTTFYSKSDFNKALSQWYNKTDEVTIGDTSYSQASWIFIKLGMYDFQLNADTKRIGVFDYLQILKQYEQDLPWHIVENTRNSKINKAVFGEDFKKISGFYLYIKKALETTITI</sequence>
<dbReference type="Proteomes" id="UP000001425">
    <property type="component" value="Plasmid pSYSA"/>
</dbReference>
<keyword evidence="2" id="KW-1185">Reference proteome</keyword>
<dbReference type="EMBL" id="AP004311">
    <property type="protein sequence ID" value="BAD01928.1"/>
    <property type="molecule type" value="Genomic_DNA"/>
</dbReference>
<evidence type="ECO:0000313" key="1">
    <source>
        <dbReference type="EMBL" id="BAD01928.1"/>
    </source>
</evidence>
<organism evidence="1 2">
    <name type="scientific">Synechocystis sp. (strain ATCC 27184 / PCC 6803 / Kazusa)</name>
    <dbReference type="NCBI Taxonomy" id="1111708"/>
    <lineage>
        <taxon>Bacteria</taxon>
        <taxon>Bacillati</taxon>
        <taxon>Cyanobacteriota</taxon>
        <taxon>Cyanophyceae</taxon>
        <taxon>Synechococcales</taxon>
        <taxon>Merismopediaceae</taxon>
        <taxon>Synechocystis</taxon>
    </lineage>
</organism>
<dbReference type="AlphaFoldDB" id="Q6ZEH2"/>
<geneLocation type="plasmid" evidence="1 2">
    <name>pSYSA</name>
</geneLocation>
<name>Q6ZEH2_SYNY3</name>
<accession>Q6ZEH2</accession>
<reference evidence="1 2" key="1">
    <citation type="journal article" date="2003" name="DNA Res.">
        <title>Structural analysis of four large plasmids harboring in a unicellular cyanobacterium, Synechocystis sp. PCC 6803.</title>
        <authorList>
            <person name="Kaneko T."/>
            <person name="Nakamura Y."/>
            <person name="Sasamoto S."/>
            <person name="Watanabe A."/>
            <person name="Kohara M."/>
            <person name="Matsumoto M."/>
            <person name="Shimpo S."/>
            <person name="Yamada M."/>
            <person name="Tabata S."/>
        </authorList>
    </citation>
    <scope>NUCLEOTIDE SEQUENCE [LARGE SCALE GENOMIC DNA]</scope>
    <source>
        <strain evidence="2">ATCC 27184 / PCC 6803 / Kazusa</strain>
    </source>
</reference>
<keyword evidence="1" id="KW-0614">Plasmid</keyword>